<dbReference type="AlphaFoldDB" id="A0A927MQD7"/>
<comment type="caution">
    <text evidence="3">The sequence shown here is derived from an EMBL/GenBank/DDBJ whole genome shotgun (WGS) entry which is preliminary data.</text>
</comment>
<keyword evidence="1" id="KW-0472">Membrane</keyword>
<dbReference type="RefSeq" id="WP_192748173.1">
    <property type="nucleotide sequence ID" value="NZ_BAABJL010000055.1"/>
</dbReference>
<protein>
    <recommendedName>
        <fullName evidence="2">DUF418 domain-containing protein</fullName>
    </recommendedName>
</protein>
<feature type="transmembrane region" description="Helical" evidence="1">
    <location>
        <begin position="107"/>
        <end position="124"/>
    </location>
</feature>
<name>A0A927MQD7_9ACTN</name>
<reference evidence="3" key="1">
    <citation type="submission" date="2020-10" db="EMBL/GenBank/DDBJ databases">
        <title>Sequencing the genomes of 1000 actinobacteria strains.</title>
        <authorList>
            <person name="Klenk H.-P."/>
        </authorList>
    </citation>
    <scope>NUCLEOTIDE SEQUENCE</scope>
    <source>
        <strain evidence="3">DSM 45354</strain>
    </source>
</reference>
<feature type="transmembrane region" description="Helical" evidence="1">
    <location>
        <begin position="130"/>
        <end position="147"/>
    </location>
</feature>
<dbReference type="PANTHER" id="PTHR30590">
    <property type="entry name" value="INNER MEMBRANE PROTEIN"/>
    <property type="match status" value="1"/>
</dbReference>
<dbReference type="InterPro" id="IPR052529">
    <property type="entry name" value="Bact_Transport_Assoc"/>
</dbReference>
<evidence type="ECO:0000313" key="4">
    <source>
        <dbReference type="Proteomes" id="UP000638648"/>
    </source>
</evidence>
<evidence type="ECO:0000259" key="2">
    <source>
        <dbReference type="Pfam" id="PF04235"/>
    </source>
</evidence>
<feature type="transmembrane region" description="Helical" evidence="1">
    <location>
        <begin position="203"/>
        <end position="227"/>
    </location>
</feature>
<feature type="transmembrane region" description="Helical" evidence="1">
    <location>
        <begin position="63"/>
        <end position="87"/>
    </location>
</feature>
<dbReference type="Proteomes" id="UP000638648">
    <property type="component" value="Unassembled WGS sequence"/>
</dbReference>
<feature type="transmembrane region" description="Helical" evidence="1">
    <location>
        <begin position="22"/>
        <end position="43"/>
    </location>
</feature>
<keyword evidence="4" id="KW-1185">Reference proteome</keyword>
<evidence type="ECO:0000313" key="3">
    <source>
        <dbReference type="EMBL" id="MBE1603308.1"/>
    </source>
</evidence>
<feature type="transmembrane region" description="Helical" evidence="1">
    <location>
        <begin position="248"/>
        <end position="265"/>
    </location>
</feature>
<keyword evidence="1" id="KW-1133">Transmembrane helix</keyword>
<accession>A0A927MQD7</accession>
<dbReference type="InterPro" id="IPR007349">
    <property type="entry name" value="DUF418"/>
</dbReference>
<dbReference type="Pfam" id="PF04235">
    <property type="entry name" value="DUF418"/>
    <property type="match status" value="1"/>
</dbReference>
<feature type="transmembrane region" description="Helical" evidence="1">
    <location>
        <begin position="152"/>
        <end position="170"/>
    </location>
</feature>
<feature type="transmembrane region" description="Helical" evidence="1">
    <location>
        <begin position="345"/>
        <end position="364"/>
    </location>
</feature>
<proteinExistence type="predicted"/>
<dbReference type="EMBL" id="JADBEM010000001">
    <property type="protein sequence ID" value="MBE1603308.1"/>
    <property type="molecule type" value="Genomic_DNA"/>
</dbReference>
<keyword evidence="1" id="KW-0812">Transmembrane</keyword>
<evidence type="ECO:0000256" key="1">
    <source>
        <dbReference type="SAM" id="Phobius"/>
    </source>
</evidence>
<dbReference type="PANTHER" id="PTHR30590:SF2">
    <property type="entry name" value="INNER MEMBRANE PROTEIN"/>
    <property type="match status" value="1"/>
</dbReference>
<feature type="transmembrane region" description="Helical" evidence="1">
    <location>
        <begin position="320"/>
        <end position="339"/>
    </location>
</feature>
<feature type="domain" description="DUF418" evidence="2">
    <location>
        <begin position="229"/>
        <end position="387"/>
    </location>
</feature>
<sequence length="391" mass="41672">MTTTSDREPGVRTGRRIGEVDAVRSFALFGILIANVVAAVTGIRSMQGGTFDFTFTFDTPVDQAVSAVVDAVFVNKFFVLFSFLFGYSFTLQLDAAARVQAPAVPRLLRRSAALFAIGAVHAALLWFGDILTLYAALGLLLVALRTLTPRTAVITAGCVLLSVAAVQLQMTSGGGNAEPPFDVQALDGYRGGPLDTLNAQLTIAPFFVMIIWLTQGPPALAMFLLGLAAGKRRLLEDVPALARWLPRIQWTGFLVGGPAAIWSALAAEGSQSPPGYVGALTTFTNPLLTAAYVATLLRLTRGRGGARLLAALAPAGRMAASNYIAQSLIFVLIYTGYGLALVDRMPLLGVVAIAVATYLTQLVASKWWLQRHPYGPVEWLLRSATNARFPS</sequence>
<gene>
    <name evidence="3" type="ORF">HEB94_000156</name>
</gene>
<feature type="transmembrane region" description="Helical" evidence="1">
    <location>
        <begin position="277"/>
        <end position="299"/>
    </location>
</feature>
<organism evidence="3 4">
    <name type="scientific">Actinopolymorpha pittospori</name>
    <dbReference type="NCBI Taxonomy" id="648752"/>
    <lineage>
        <taxon>Bacteria</taxon>
        <taxon>Bacillati</taxon>
        <taxon>Actinomycetota</taxon>
        <taxon>Actinomycetes</taxon>
        <taxon>Propionibacteriales</taxon>
        <taxon>Actinopolymorphaceae</taxon>
        <taxon>Actinopolymorpha</taxon>
    </lineage>
</organism>